<comment type="caution">
    <text evidence="3">The sequence shown here is derived from an EMBL/GenBank/DDBJ whole genome shotgun (WGS) entry which is preliminary data.</text>
</comment>
<accession>A0A938XAL8</accession>
<dbReference type="Proteomes" id="UP000705508">
    <property type="component" value="Unassembled WGS sequence"/>
</dbReference>
<gene>
    <name evidence="3" type="ORF">H6A20_01065</name>
</gene>
<name>A0A938XAL8_9CLOT</name>
<proteinExistence type="predicted"/>
<keyword evidence="1" id="KW-0812">Transmembrane</keyword>
<reference evidence="3" key="1">
    <citation type="submission" date="2020-08" db="EMBL/GenBank/DDBJ databases">
        <authorList>
            <person name="Cejkova D."/>
            <person name="Kubasova T."/>
            <person name="Jahodarova E."/>
            <person name="Rychlik I."/>
        </authorList>
    </citation>
    <scope>NUCLEOTIDE SEQUENCE</scope>
    <source>
        <strain evidence="3">An582</strain>
    </source>
</reference>
<keyword evidence="1" id="KW-0472">Membrane</keyword>
<organism evidence="3 4">
    <name type="scientific">Mordavella massiliensis</name>
    <dbReference type="NCBI Taxonomy" id="1871024"/>
    <lineage>
        <taxon>Bacteria</taxon>
        <taxon>Bacillati</taxon>
        <taxon>Bacillota</taxon>
        <taxon>Clostridia</taxon>
        <taxon>Eubacteriales</taxon>
        <taxon>Clostridiaceae</taxon>
        <taxon>Mordavella</taxon>
    </lineage>
</organism>
<dbReference type="InterPro" id="IPR013693">
    <property type="entry name" value="SpoIID/LytB_N"/>
</dbReference>
<dbReference type="EMBL" id="JACJKS010000001">
    <property type="protein sequence ID" value="MBM6947254.1"/>
    <property type="molecule type" value="Genomic_DNA"/>
</dbReference>
<evidence type="ECO:0000259" key="2">
    <source>
        <dbReference type="Pfam" id="PF08486"/>
    </source>
</evidence>
<dbReference type="AlphaFoldDB" id="A0A938XAL8"/>
<dbReference type="Pfam" id="PF08486">
    <property type="entry name" value="SpoIID"/>
    <property type="match status" value="1"/>
</dbReference>
<keyword evidence="1" id="KW-1133">Transmembrane helix</keyword>
<sequence>MGGFFMRSRLKKAGCYIIIIVLLPYIVTVFLSGPLVETGAPAADALTVKAVKGEEEATLPLSDYCIGRMAREIPADYEEEALQCQAVLVRTSVCRAMGEGGSQVTLEDEYWTEEEMRREWGGRYGRYRRKMEAAWEDTEGQVIVYGDSPANTPFTRLTNGSTRDGKEVLGSEDFPYLKIRDCPLDIESEEQLQTVVLDDMDAEVTASDTAGYVTQVRVGQETVNGEAFRQTYGLASSCFILQKYEGKLRVTTRGVGHGLGLSQYTANEMAKEGKDAAQILQYFFEGTQIREVAQIVTNSGAAE</sequence>
<evidence type="ECO:0000313" key="4">
    <source>
        <dbReference type="Proteomes" id="UP000705508"/>
    </source>
</evidence>
<feature type="transmembrane region" description="Helical" evidence="1">
    <location>
        <begin position="15"/>
        <end position="36"/>
    </location>
</feature>
<reference evidence="3" key="2">
    <citation type="journal article" date="2021" name="Sci. Rep.">
        <title>The distribution of antibiotic resistance genes in chicken gut microbiota commensals.</title>
        <authorList>
            <person name="Juricova H."/>
            <person name="Matiasovicova J."/>
            <person name="Kubasova T."/>
            <person name="Cejkova D."/>
            <person name="Rychlik I."/>
        </authorList>
    </citation>
    <scope>NUCLEOTIDE SEQUENCE</scope>
    <source>
        <strain evidence="3">An582</strain>
    </source>
</reference>
<evidence type="ECO:0000313" key="3">
    <source>
        <dbReference type="EMBL" id="MBM6947254.1"/>
    </source>
</evidence>
<feature type="domain" description="Sporulation stage II protein D amidase enhancer LytB N-terminal" evidence="2">
    <location>
        <begin position="58"/>
        <end position="145"/>
    </location>
</feature>
<evidence type="ECO:0000256" key="1">
    <source>
        <dbReference type="SAM" id="Phobius"/>
    </source>
</evidence>
<protein>
    <recommendedName>
        <fullName evidence="2">Sporulation stage II protein D amidase enhancer LytB N-terminal domain-containing protein</fullName>
    </recommendedName>
</protein>